<dbReference type="InterPro" id="IPR012480">
    <property type="entry name" value="Hepar_II_III_C"/>
</dbReference>
<dbReference type="Pfam" id="PF07940">
    <property type="entry name" value="Hepar_II_III_C"/>
    <property type="match status" value="1"/>
</dbReference>
<dbReference type="Gene3D" id="1.50.10.100">
    <property type="entry name" value="Chondroitin AC/alginate lyase"/>
    <property type="match status" value="1"/>
</dbReference>
<feature type="domain" description="Heparin-sulfate lyase N-terminal" evidence="6">
    <location>
        <begin position="128"/>
        <end position="308"/>
    </location>
</feature>
<sequence length="676" mass="73508">MNLRWYLRRLRGMGAHEVLWRARNAALQRAWRRRRGAAWPLPPVATPRWAGGRLPGGLAADAGAIRALRDRADAACGGDWTALSARADLAGPDPDWFRDPLTGRRAPAAAYCFDLPYRDESRVGNVKHLWEVSRLHHVTLLAAAYHRTGERRYAARAAEHLRSWWRANPPLCGIHWVSGIELGLRLLAWVWTRRLLADDPGVADLFERNPLFQRQLHAHQAWLAAFRSRGSSANNHLIAEMAGLLAAGLAFPLFGSSASWAALAAAELERECRRQTFADGLNRELAGGYHVFVLELLLAAGCEADAAGAPLSRAFWRVVQGMADALAATVDARLGPARQGDADDGRALVLDAGERSPAETVLEACARIIGPAPWWPPLRAGGIAASLLAAVARRHPREEAPPPRPNLFPGAGISILRDPAPGPEEMWCRFDHGPHGFLSTAAHAHADALSFEFRLGGQEILADPGTYCYHGERAWRDYFRSTIAHNALELCGRDQAEPAGPFLWRTHPAARLLAARGLDGGPVAEVEACHDAYRRAGAGARHRRRLVLDRRARSLEVLDAIEGPAPLPARLAFQLHPAVACDLDGPVAELSWAAEGRRRRATLLLPAELRWSAHRGGTAPILGWYSARFGQKEPATLLLGVGRLAPGQVLRSRLVCAPAPPPAARSLERAAAAEGG</sequence>
<keyword evidence="3" id="KW-0574">Periplasm</keyword>
<name>A0ABS7F6N7_9PROT</name>
<evidence type="ECO:0000313" key="8">
    <source>
        <dbReference type="Proteomes" id="UP001519924"/>
    </source>
</evidence>
<evidence type="ECO:0000256" key="1">
    <source>
        <dbReference type="ARBA" id="ARBA00004418"/>
    </source>
</evidence>
<gene>
    <name evidence="7" type="ORF">K1J50_17555</name>
</gene>
<accession>A0ABS7F6N7</accession>
<evidence type="ECO:0000256" key="4">
    <source>
        <dbReference type="ARBA" id="ARBA00023239"/>
    </source>
</evidence>
<dbReference type="SUPFAM" id="SSF48230">
    <property type="entry name" value="Chondroitin AC/alginate lyase"/>
    <property type="match status" value="1"/>
</dbReference>
<dbReference type="Gene3D" id="2.70.98.70">
    <property type="match status" value="1"/>
</dbReference>
<evidence type="ECO:0000256" key="3">
    <source>
        <dbReference type="ARBA" id="ARBA00022764"/>
    </source>
</evidence>
<comment type="subcellular location">
    <subcellularLocation>
        <location evidence="1">Periplasm</location>
    </subcellularLocation>
</comment>
<protein>
    <submittedName>
        <fullName evidence="7">Heparinase II/III family protein</fullName>
    </submittedName>
</protein>
<dbReference type="InterPro" id="IPR008929">
    <property type="entry name" value="Chondroitin_lyas"/>
</dbReference>
<evidence type="ECO:0000256" key="2">
    <source>
        <dbReference type="ARBA" id="ARBA00022729"/>
    </source>
</evidence>
<dbReference type="PANTHER" id="PTHR39210:SF1">
    <property type="entry name" value="HEPARIN-SULFATE LYASE"/>
    <property type="match status" value="1"/>
</dbReference>
<feature type="domain" description="Heparinase II/III-like C-terminal" evidence="5">
    <location>
        <begin position="401"/>
        <end position="638"/>
    </location>
</feature>
<dbReference type="PANTHER" id="PTHR39210">
    <property type="entry name" value="HEPARIN-SULFATE LYASE"/>
    <property type="match status" value="1"/>
</dbReference>
<keyword evidence="4" id="KW-0456">Lyase</keyword>
<proteinExistence type="predicted"/>
<dbReference type="RefSeq" id="WP_220119059.1">
    <property type="nucleotide sequence ID" value="NZ_JAHZUY010000084.1"/>
</dbReference>
<dbReference type="Pfam" id="PF16889">
    <property type="entry name" value="Hepar_II_III_N"/>
    <property type="match status" value="1"/>
</dbReference>
<dbReference type="Proteomes" id="UP001519924">
    <property type="component" value="Unassembled WGS sequence"/>
</dbReference>
<comment type="caution">
    <text evidence="7">The sequence shown here is derived from an EMBL/GenBank/DDBJ whole genome shotgun (WGS) entry which is preliminary data.</text>
</comment>
<reference evidence="7 8" key="1">
    <citation type="submission" date="2021-08" db="EMBL/GenBank/DDBJ databases">
        <title>Caldovatus sediminis gen. nov., sp. nov., a moderately thermophilic bacterium isolated from a hot spring.</title>
        <authorList>
            <person name="Hu C.-J."/>
            <person name="Li W.-J."/>
            <person name="Xian W.-D."/>
        </authorList>
    </citation>
    <scope>NUCLEOTIDE SEQUENCE [LARGE SCALE GENOMIC DNA]</scope>
    <source>
        <strain evidence="7 8">SYSU G05006</strain>
    </source>
</reference>
<evidence type="ECO:0000259" key="6">
    <source>
        <dbReference type="Pfam" id="PF16889"/>
    </source>
</evidence>
<organism evidence="7 8">
    <name type="scientific">Caldovatus aquaticus</name>
    <dbReference type="NCBI Taxonomy" id="2865671"/>
    <lineage>
        <taxon>Bacteria</taxon>
        <taxon>Pseudomonadati</taxon>
        <taxon>Pseudomonadota</taxon>
        <taxon>Alphaproteobacteria</taxon>
        <taxon>Acetobacterales</taxon>
        <taxon>Roseomonadaceae</taxon>
        <taxon>Caldovatus</taxon>
    </lineage>
</organism>
<keyword evidence="8" id="KW-1185">Reference proteome</keyword>
<dbReference type="InterPro" id="IPR031680">
    <property type="entry name" value="Hepar_II_III_N"/>
</dbReference>
<keyword evidence="2" id="KW-0732">Signal</keyword>
<dbReference type="EMBL" id="JAHZUY010000084">
    <property type="protein sequence ID" value="MBW8271286.1"/>
    <property type="molecule type" value="Genomic_DNA"/>
</dbReference>
<evidence type="ECO:0000259" key="5">
    <source>
        <dbReference type="Pfam" id="PF07940"/>
    </source>
</evidence>
<evidence type="ECO:0000313" key="7">
    <source>
        <dbReference type="EMBL" id="MBW8271286.1"/>
    </source>
</evidence>